<dbReference type="RefSeq" id="XP_033422801.1">
    <property type="nucleotide sequence ID" value="XM_033574783.1"/>
</dbReference>
<name>A0A4S3JAU7_9EURO</name>
<evidence type="ECO:0000313" key="5">
    <source>
        <dbReference type="Proteomes" id="UP000324241"/>
    </source>
</evidence>
<evidence type="ECO:0000256" key="1">
    <source>
        <dbReference type="SAM" id="Phobius"/>
    </source>
</evidence>
<evidence type="ECO:0000313" key="3">
    <source>
        <dbReference type="EMBL" id="THC92112.1"/>
    </source>
</evidence>
<keyword evidence="1" id="KW-1133">Transmembrane helix</keyword>
<keyword evidence="1" id="KW-0472">Membrane</keyword>
<feature type="transmembrane region" description="Helical" evidence="1">
    <location>
        <begin position="23"/>
        <end position="43"/>
    </location>
</feature>
<organism evidence="3 4">
    <name type="scientific">Aspergillus tanneri</name>
    <dbReference type="NCBI Taxonomy" id="1220188"/>
    <lineage>
        <taxon>Eukaryota</taxon>
        <taxon>Fungi</taxon>
        <taxon>Dikarya</taxon>
        <taxon>Ascomycota</taxon>
        <taxon>Pezizomycotina</taxon>
        <taxon>Eurotiomycetes</taxon>
        <taxon>Eurotiomycetidae</taxon>
        <taxon>Eurotiales</taxon>
        <taxon>Aspergillaceae</taxon>
        <taxon>Aspergillus</taxon>
        <taxon>Aspergillus subgen. Circumdati</taxon>
    </lineage>
</organism>
<proteinExistence type="predicted"/>
<protein>
    <recommendedName>
        <fullName evidence="6">Major facilitator superfamily (MFS) profile domain-containing protein</fullName>
    </recommendedName>
</protein>
<dbReference type="EMBL" id="QUQM01000005">
    <property type="protein sequence ID" value="KAA8643439.1"/>
    <property type="molecule type" value="Genomic_DNA"/>
</dbReference>
<reference evidence="2 5" key="2">
    <citation type="submission" date="2019-08" db="EMBL/GenBank/DDBJ databases">
        <title>The genome sequence of a newly discovered highly antifungal drug resistant Aspergillus species, Aspergillus tanneri NIH 1004.</title>
        <authorList>
            <person name="Mounaud S."/>
            <person name="Singh I."/>
            <person name="Joardar V."/>
            <person name="Pakala S."/>
            <person name="Pakala S."/>
            <person name="Venepally P."/>
            <person name="Chung J.K."/>
            <person name="Losada L."/>
            <person name="Nierman W.C."/>
        </authorList>
    </citation>
    <scope>NUCLEOTIDE SEQUENCE [LARGE SCALE GENOMIC DNA]</scope>
    <source>
        <strain evidence="2 5">NIH1004</strain>
    </source>
</reference>
<dbReference type="GeneID" id="54332910"/>
<reference evidence="3 4" key="1">
    <citation type="submission" date="2019-03" db="EMBL/GenBank/DDBJ databases">
        <title>The genome sequence of a newly discovered highly antifungal drug resistant Aspergillus species, Aspergillus tanneri NIH 1004.</title>
        <authorList>
            <person name="Mounaud S."/>
            <person name="Singh I."/>
            <person name="Joardar V."/>
            <person name="Pakala S."/>
            <person name="Pakala S."/>
            <person name="Venepally P."/>
            <person name="Hoover J."/>
            <person name="Nierman W."/>
            <person name="Chung J."/>
            <person name="Losada L."/>
        </authorList>
    </citation>
    <scope>NUCLEOTIDE SEQUENCE [LARGE SCALE GENOMIC DNA]</scope>
    <source>
        <strain evidence="3 4">NIH1004</strain>
    </source>
</reference>
<gene>
    <name evidence="2" type="ORF">ATNIH1004_010208</name>
    <name evidence="3" type="ORF">EYZ11_008407</name>
</gene>
<dbReference type="Proteomes" id="UP000324241">
    <property type="component" value="Unassembled WGS sequence"/>
</dbReference>
<evidence type="ECO:0000313" key="4">
    <source>
        <dbReference type="Proteomes" id="UP000308092"/>
    </source>
</evidence>
<sequence>MFCPTQSFNVYGHDAVRFGIRSLPIGFGIMGGACIVLWLLNVLRGNIKELLILSSILMTAGCGAMAVGRVDNLY</sequence>
<dbReference type="AlphaFoldDB" id="A0A4S3JAU7"/>
<evidence type="ECO:0008006" key="6">
    <source>
        <dbReference type="Google" id="ProtNLM"/>
    </source>
</evidence>
<comment type="caution">
    <text evidence="3">The sequence shown here is derived from an EMBL/GenBank/DDBJ whole genome shotgun (WGS) entry which is preliminary data.</text>
</comment>
<dbReference type="EMBL" id="SOSA01000358">
    <property type="protein sequence ID" value="THC92112.1"/>
    <property type="molecule type" value="Genomic_DNA"/>
</dbReference>
<accession>A0A4S3JAU7</accession>
<evidence type="ECO:0000313" key="2">
    <source>
        <dbReference type="EMBL" id="KAA8643439.1"/>
    </source>
</evidence>
<keyword evidence="1" id="KW-0812">Transmembrane</keyword>
<dbReference type="OrthoDB" id="4161376at2759"/>
<keyword evidence="4" id="KW-1185">Reference proteome</keyword>
<feature type="transmembrane region" description="Helical" evidence="1">
    <location>
        <begin position="50"/>
        <end position="68"/>
    </location>
</feature>
<dbReference type="VEuPathDB" id="FungiDB:EYZ11_008407"/>
<dbReference type="Proteomes" id="UP000308092">
    <property type="component" value="Unassembled WGS sequence"/>
</dbReference>